<evidence type="ECO:0000256" key="7">
    <source>
        <dbReference type="ARBA" id="ARBA00023136"/>
    </source>
</evidence>
<feature type="transmembrane region" description="Helical" evidence="10">
    <location>
        <begin position="85"/>
        <end position="103"/>
    </location>
</feature>
<evidence type="ECO:0000256" key="10">
    <source>
        <dbReference type="SAM" id="Phobius"/>
    </source>
</evidence>
<evidence type="ECO:0000256" key="9">
    <source>
        <dbReference type="SAM" id="MobiDB-lite"/>
    </source>
</evidence>
<name>A0A937XDA0_UNCEI</name>
<dbReference type="GO" id="GO:0022857">
    <property type="term" value="F:transmembrane transporter activity"/>
    <property type="evidence" value="ECO:0007669"/>
    <property type="project" value="TreeGrafter"/>
</dbReference>
<feature type="region of interest" description="Disordered" evidence="9">
    <location>
        <begin position="205"/>
        <end position="235"/>
    </location>
</feature>
<evidence type="ECO:0000256" key="2">
    <source>
        <dbReference type="ARBA" id="ARBA00022448"/>
    </source>
</evidence>
<evidence type="ECO:0000256" key="1">
    <source>
        <dbReference type="ARBA" id="ARBA00004429"/>
    </source>
</evidence>
<evidence type="ECO:0000256" key="3">
    <source>
        <dbReference type="ARBA" id="ARBA00022475"/>
    </source>
</evidence>
<keyword evidence="7 10" id="KW-0472">Membrane</keyword>
<evidence type="ECO:0000313" key="12">
    <source>
        <dbReference type="EMBL" id="MBM3318444.1"/>
    </source>
</evidence>
<evidence type="ECO:0000259" key="11">
    <source>
        <dbReference type="Pfam" id="PF04290"/>
    </source>
</evidence>
<dbReference type="InterPro" id="IPR007387">
    <property type="entry name" value="TRAP_DctQ"/>
</dbReference>
<reference evidence="12" key="1">
    <citation type="submission" date="2019-03" db="EMBL/GenBank/DDBJ databases">
        <title>Lake Tanganyika Metagenome-Assembled Genomes (MAGs).</title>
        <authorList>
            <person name="Tran P."/>
        </authorList>
    </citation>
    <scope>NUCLEOTIDE SEQUENCE</scope>
    <source>
        <strain evidence="12">M_DeepCast_400m_m2_100</strain>
    </source>
</reference>
<comment type="similarity">
    <text evidence="8">Belongs to the TRAP transporter small permease family.</text>
</comment>
<dbReference type="GO" id="GO:0005886">
    <property type="term" value="C:plasma membrane"/>
    <property type="evidence" value="ECO:0007669"/>
    <property type="project" value="UniProtKB-SubCell"/>
</dbReference>
<keyword evidence="4" id="KW-0997">Cell inner membrane</keyword>
<feature type="compositionally biased region" description="Low complexity" evidence="9">
    <location>
        <begin position="217"/>
        <end position="227"/>
    </location>
</feature>
<evidence type="ECO:0000313" key="13">
    <source>
        <dbReference type="Proteomes" id="UP000748308"/>
    </source>
</evidence>
<accession>A0A937XDA0</accession>
<evidence type="ECO:0000256" key="8">
    <source>
        <dbReference type="ARBA" id="ARBA00038436"/>
    </source>
</evidence>
<comment type="subcellular location">
    <subcellularLocation>
        <location evidence="1">Cell inner membrane</location>
        <topology evidence="1">Multi-pass membrane protein</topology>
    </subcellularLocation>
</comment>
<dbReference type="Proteomes" id="UP000748308">
    <property type="component" value="Unassembled WGS sequence"/>
</dbReference>
<dbReference type="PANTHER" id="PTHR35011">
    <property type="entry name" value="2,3-DIKETO-L-GULONATE TRAP TRANSPORTER SMALL PERMEASE PROTEIN YIAM"/>
    <property type="match status" value="1"/>
</dbReference>
<evidence type="ECO:0000256" key="4">
    <source>
        <dbReference type="ARBA" id="ARBA00022519"/>
    </source>
</evidence>
<keyword evidence="2" id="KW-0813">Transport</keyword>
<feature type="transmembrane region" description="Helical" evidence="10">
    <location>
        <begin position="53"/>
        <end position="73"/>
    </location>
</feature>
<protein>
    <submittedName>
        <fullName evidence="12">TRAP transporter small permease</fullName>
    </submittedName>
</protein>
<dbReference type="EMBL" id="VGIY01000360">
    <property type="protein sequence ID" value="MBM3318444.1"/>
    <property type="molecule type" value="Genomic_DNA"/>
</dbReference>
<keyword evidence="3" id="KW-1003">Cell membrane</keyword>
<dbReference type="PANTHER" id="PTHR35011:SF2">
    <property type="entry name" value="2,3-DIKETO-L-GULONATE TRAP TRANSPORTER SMALL PERMEASE PROTEIN YIAM"/>
    <property type="match status" value="1"/>
</dbReference>
<evidence type="ECO:0000256" key="5">
    <source>
        <dbReference type="ARBA" id="ARBA00022692"/>
    </source>
</evidence>
<gene>
    <name evidence="12" type="ORF">FJY75_11390</name>
</gene>
<evidence type="ECO:0000256" key="6">
    <source>
        <dbReference type="ARBA" id="ARBA00022989"/>
    </source>
</evidence>
<feature type="domain" description="Tripartite ATP-independent periplasmic transporters DctQ component" evidence="11">
    <location>
        <begin position="61"/>
        <end position="187"/>
    </location>
</feature>
<sequence>MEGGLFAALAPAHRFYPLFVALALSLLGLRIGLRRAWGAAAWRRRVQALERLVLASLILSMLALAVLQILLRNLFHSGLIWIDPLLRHFVLWIGFSGAVVAAGRLRHIQMDVVGRWLPEGPRRAILRATTLAAALICLVLTRAAWIFLGQEHAFGSAGLLGLPQWILMSAIFLGFALCAVRFAARAFAPGEELAGLLLESSPADGLDGLSPAEDLHGPAPARSAGEGPPAGGGAP</sequence>
<keyword evidence="6 10" id="KW-1133">Transmembrane helix</keyword>
<feature type="transmembrane region" description="Helical" evidence="10">
    <location>
        <begin position="165"/>
        <end position="184"/>
    </location>
</feature>
<feature type="transmembrane region" description="Helical" evidence="10">
    <location>
        <begin position="15"/>
        <end position="33"/>
    </location>
</feature>
<comment type="caution">
    <text evidence="12">The sequence shown here is derived from an EMBL/GenBank/DDBJ whole genome shotgun (WGS) entry which is preliminary data.</text>
</comment>
<dbReference type="InterPro" id="IPR055348">
    <property type="entry name" value="DctQ"/>
</dbReference>
<dbReference type="AlphaFoldDB" id="A0A937XDA0"/>
<proteinExistence type="inferred from homology"/>
<dbReference type="Pfam" id="PF04290">
    <property type="entry name" value="DctQ"/>
    <property type="match status" value="1"/>
</dbReference>
<dbReference type="GO" id="GO:0015740">
    <property type="term" value="P:C4-dicarboxylate transport"/>
    <property type="evidence" value="ECO:0007669"/>
    <property type="project" value="TreeGrafter"/>
</dbReference>
<feature type="transmembrane region" description="Helical" evidence="10">
    <location>
        <begin position="124"/>
        <end position="145"/>
    </location>
</feature>
<keyword evidence="5 10" id="KW-0812">Transmembrane</keyword>
<organism evidence="12 13">
    <name type="scientific">Eiseniibacteriota bacterium</name>
    <dbReference type="NCBI Taxonomy" id="2212470"/>
    <lineage>
        <taxon>Bacteria</taxon>
        <taxon>Candidatus Eiseniibacteriota</taxon>
    </lineage>
</organism>